<gene>
    <name evidence="1" type="ORF">A3Q56_08211</name>
</gene>
<proteinExistence type="predicted"/>
<evidence type="ECO:0000313" key="1">
    <source>
        <dbReference type="EMBL" id="OAF64084.1"/>
    </source>
</evidence>
<dbReference type="EMBL" id="LWCA01002148">
    <property type="protein sequence ID" value="OAF64084.1"/>
    <property type="molecule type" value="Genomic_DNA"/>
</dbReference>
<comment type="caution">
    <text evidence="1">The sequence shown here is derived from an EMBL/GenBank/DDBJ whole genome shotgun (WGS) entry which is preliminary data.</text>
</comment>
<keyword evidence="2" id="KW-1185">Reference proteome</keyword>
<dbReference type="AlphaFoldDB" id="A0A177AS69"/>
<dbReference type="Proteomes" id="UP000078046">
    <property type="component" value="Unassembled WGS sequence"/>
</dbReference>
<reference evidence="1 2" key="1">
    <citation type="submission" date="2016-04" db="EMBL/GenBank/DDBJ databases">
        <title>The genome of Intoshia linei affirms orthonectids as highly simplified spiralians.</title>
        <authorList>
            <person name="Mikhailov K.V."/>
            <person name="Slusarev G.S."/>
            <person name="Nikitin M.A."/>
            <person name="Logacheva M.D."/>
            <person name="Penin A."/>
            <person name="Aleoshin V."/>
            <person name="Panchin Y.V."/>
        </authorList>
    </citation>
    <scope>NUCLEOTIDE SEQUENCE [LARGE SCALE GENOMIC DNA]</scope>
    <source>
        <strain evidence="1">Intl2013</strain>
        <tissue evidence="1">Whole animal</tissue>
    </source>
</reference>
<evidence type="ECO:0000313" key="2">
    <source>
        <dbReference type="Proteomes" id="UP000078046"/>
    </source>
</evidence>
<sequence>MGYSSDYQEKFEKKMDVFFMELESK</sequence>
<protein>
    <submittedName>
        <fullName evidence="1">Uncharacterized protein</fullName>
    </submittedName>
</protein>
<feature type="non-terminal residue" evidence="1">
    <location>
        <position position="25"/>
    </location>
</feature>
<organism evidence="1 2">
    <name type="scientific">Intoshia linei</name>
    <dbReference type="NCBI Taxonomy" id="1819745"/>
    <lineage>
        <taxon>Eukaryota</taxon>
        <taxon>Metazoa</taxon>
        <taxon>Spiralia</taxon>
        <taxon>Lophotrochozoa</taxon>
        <taxon>Mesozoa</taxon>
        <taxon>Orthonectida</taxon>
        <taxon>Rhopaluridae</taxon>
        <taxon>Intoshia</taxon>
    </lineage>
</organism>
<accession>A0A177AS69</accession>
<name>A0A177AS69_9BILA</name>